<evidence type="ECO:0000256" key="2">
    <source>
        <dbReference type="ARBA" id="ARBA00010838"/>
    </source>
</evidence>
<dbReference type="InterPro" id="IPR033132">
    <property type="entry name" value="GH_1_N_CS"/>
</dbReference>
<feature type="active site" description="Nucleophile" evidence="9 11">
    <location>
        <position position="351"/>
    </location>
</feature>
<evidence type="ECO:0000313" key="14">
    <source>
        <dbReference type="EMBL" id="TYS60220.1"/>
    </source>
</evidence>
<feature type="binding site" evidence="10">
    <location>
        <position position="118"/>
    </location>
    <ligand>
        <name>substrate</name>
    </ligand>
</feature>
<reference evidence="13 15" key="1">
    <citation type="submission" date="2017-04" db="EMBL/GenBank/DDBJ databases">
        <title>Complete Genome Sequence of the Bacillus horikoshii 20a strain from Cuatro Cienegas, Coahuila, Mexico.</title>
        <authorList>
            <person name="Zarza E."/>
            <person name="Alcaraz L.D."/>
            <person name="Aguilar-Salinas B."/>
            <person name="Islas A."/>
            <person name="Olmedo-Alvarez G."/>
        </authorList>
    </citation>
    <scope>NUCLEOTIDE SEQUENCE [LARGE SCALE GENOMIC DNA]</scope>
    <source>
        <strain evidence="13 15">20a</strain>
    </source>
</reference>
<keyword evidence="15" id="KW-1185">Reference proteome</keyword>
<evidence type="ECO:0000313" key="13">
    <source>
        <dbReference type="EMBL" id="ART77836.1"/>
    </source>
</evidence>
<dbReference type="FunFam" id="3.20.20.80:FF:000004">
    <property type="entry name" value="Beta-glucosidase 6-phospho-beta-glucosidase"/>
    <property type="match status" value="1"/>
</dbReference>
<dbReference type="Pfam" id="PF00232">
    <property type="entry name" value="Glyco_hydro_1"/>
    <property type="match status" value="1"/>
</dbReference>
<evidence type="ECO:0000256" key="4">
    <source>
        <dbReference type="ARBA" id="ARBA00022801"/>
    </source>
</evidence>
<keyword evidence="4 12" id="KW-0378">Hydrolase</keyword>
<accession>A0A1Y0CSA7</accession>
<dbReference type="PROSITE" id="PS00653">
    <property type="entry name" value="GLYCOSYL_HYDROL_F1_2"/>
    <property type="match status" value="1"/>
</dbReference>
<keyword evidence="6" id="KW-0119">Carbohydrate metabolism</keyword>
<evidence type="ECO:0000256" key="8">
    <source>
        <dbReference type="ARBA" id="ARBA00023326"/>
    </source>
</evidence>
<proteinExistence type="inferred from homology"/>
<keyword evidence="7 12" id="KW-0326">Glycosidase</keyword>
<comment type="similarity">
    <text evidence="2 12">Belongs to the glycosyl hydrolase 1 family.</text>
</comment>
<evidence type="ECO:0000256" key="11">
    <source>
        <dbReference type="PROSITE-ProRule" id="PRU10055"/>
    </source>
</evidence>
<feature type="binding site" evidence="10">
    <location>
        <position position="18"/>
    </location>
    <ligand>
        <name>substrate</name>
    </ligand>
</feature>
<dbReference type="PROSITE" id="PS00572">
    <property type="entry name" value="GLYCOSYL_HYDROL_F1_1"/>
    <property type="match status" value="1"/>
</dbReference>
<dbReference type="Proteomes" id="UP000195573">
    <property type="component" value="Chromosome"/>
</dbReference>
<feature type="binding site" evidence="10">
    <location>
        <begin position="404"/>
        <end position="405"/>
    </location>
    <ligand>
        <name>substrate</name>
    </ligand>
</feature>
<feature type="binding site" evidence="10">
    <location>
        <position position="397"/>
    </location>
    <ligand>
        <name>substrate</name>
    </ligand>
</feature>
<reference evidence="14 16" key="2">
    <citation type="submission" date="2019-08" db="EMBL/GenBank/DDBJ databases">
        <title>Bacillus genomes from the desert of Cuatro Cienegas, Coahuila.</title>
        <authorList>
            <person name="Olmedo-Alvarez G."/>
        </authorList>
    </citation>
    <scope>NUCLEOTIDE SEQUENCE [LARGE SCALE GENOMIC DNA]</scope>
    <source>
        <strain evidence="14 16">CH88_3T</strain>
    </source>
</reference>
<name>A0A1Y0CSA7_9BACI</name>
<evidence type="ECO:0000256" key="12">
    <source>
        <dbReference type="RuleBase" id="RU361175"/>
    </source>
</evidence>
<dbReference type="GO" id="GO:0008422">
    <property type="term" value="F:beta-glucosidase activity"/>
    <property type="evidence" value="ECO:0007669"/>
    <property type="project" value="UniProtKB-EC"/>
</dbReference>
<feature type="active site" description="Proton donor" evidence="9">
    <location>
        <position position="163"/>
    </location>
</feature>
<comment type="catalytic activity">
    <reaction evidence="1 12">
        <text>Hydrolysis of terminal, non-reducing beta-D-glucosyl residues with release of beta-D-glucose.</text>
        <dbReference type="EC" id="3.2.1.21"/>
    </reaction>
</comment>
<dbReference type="PANTHER" id="PTHR10353">
    <property type="entry name" value="GLYCOSYL HYDROLASE"/>
    <property type="match status" value="1"/>
</dbReference>
<dbReference type="GeneID" id="96740330"/>
<protein>
    <recommendedName>
        <fullName evidence="3 12">Beta-glucosidase</fullName>
        <ecNumber evidence="3 12">3.2.1.21</ecNumber>
    </recommendedName>
</protein>
<dbReference type="GO" id="GO:0005829">
    <property type="term" value="C:cytosol"/>
    <property type="evidence" value="ECO:0007669"/>
    <property type="project" value="TreeGrafter"/>
</dbReference>
<dbReference type="GO" id="GO:0030245">
    <property type="term" value="P:cellulose catabolic process"/>
    <property type="evidence" value="ECO:0007669"/>
    <property type="project" value="UniProtKB-KW"/>
</dbReference>
<organism evidence="14 16">
    <name type="scientific">Sutcliffiella horikoshii</name>
    <dbReference type="NCBI Taxonomy" id="79883"/>
    <lineage>
        <taxon>Bacteria</taxon>
        <taxon>Bacillati</taxon>
        <taxon>Bacillota</taxon>
        <taxon>Bacilli</taxon>
        <taxon>Bacillales</taxon>
        <taxon>Bacillaceae</taxon>
        <taxon>Sutcliffiella</taxon>
    </lineage>
</organism>
<evidence type="ECO:0000256" key="7">
    <source>
        <dbReference type="ARBA" id="ARBA00023295"/>
    </source>
</evidence>
<dbReference type="InterPro" id="IPR017736">
    <property type="entry name" value="Glyco_hydro_1_beta-glucosidase"/>
</dbReference>
<keyword evidence="8" id="KW-0624">Polysaccharide degradation</keyword>
<dbReference type="NCBIfam" id="TIGR03356">
    <property type="entry name" value="BGL"/>
    <property type="match status" value="1"/>
</dbReference>
<sequence length="443" mass="50852">MLNFSKDFIFGTATSSYQIEGAHDEGGRTPSIWDTFSRTPGKVWNGDTGDVACDHYHRYEEDINIIKSLGVDSYRLSIAWPRIFPQQGVYNQEGMDFYKKLIHGLLDAGIKPMVTLYHWDLPMWAHEQGGWVNRESVSWFLEFAEKCYEELDNLVYSWITHNEPWCASFLSYHLGHHAPGHTNLEEGVKAAHHILLSHGEAVKLLKDKIGSSTPIGITLNLAPSYAPTDSINDQIARNNSDGYANRWFLDPIFKGSYPMDMINLFSKLIHNFDFIQEGDLESISTPCDFFGINYYARSLVEFDPSSPMLNKGAYSDYPKTGMGWDISPQEFKELIRGLRENYTDLPIYITENGAAYDDVVVDGCVHDHERKDYVEKHITAVAELNEEGMNIAGYFLWSLFDNFEWAFGYDKRFGMVYVDFETQERILKDSAKRYQEIISSRSI</sequence>
<evidence type="ECO:0000256" key="6">
    <source>
        <dbReference type="ARBA" id="ARBA00023277"/>
    </source>
</evidence>
<dbReference type="Gene3D" id="3.20.20.80">
    <property type="entry name" value="Glycosidases"/>
    <property type="match status" value="1"/>
</dbReference>
<evidence type="ECO:0000313" key="15">
    <source>
        <dbReference type="Proteomes" id="UP000195573"/>
    </source>
</evidence>
<dbReference type="EC" id="3.2.1.21" evidence="3 12"/>
<feature type="binding site" evidence="10">
    <location>
        <position position="295"/>
    </location>
    <ligand>
        <name>substrate</name>
    </ligand>
</feature>
<evidence type="ECO:0000256" key="10">
    <source>
        <dbReference type="PIRSR" id="PIRSR617736-2"/>
    </source>
</evidence>
<dbReference type="EMBL" id="CP020880">
    <property type="protein sequence ID" value="ART77836.1"/>
    <property type="molecule type" value="Genomic_DNA"/>
</dbReference>
<evidence type="ECO:0000256" key="9">
    <source>
        <dbReference type="PIRSR" id="PIRSR617736-1"/>
    </source>
</evidence>
<evidence type="ECO:0000256" key="3">
    <source>
        <dbReference type="ARBA" id="ARBA00012744"/>
    </source>
</evidence>
<evidence type="ECO:0000313" key="16">
    <source>
        <dbReference type="Proteomes" id="UP000323393"/>
    </source>
</evidence>
<dbReference type="EMBL" id="VTEU01000002">
    <property type="protein sequence ID" value="TYS60220.1"/>
    <property type="molecule type" value="Genomic_DNA"/>
</dbReference>
<dbReference type="AlphaFoldDB" id="A0A1Y0CSA7"/>
<dbReference type="InterPro" id="IPR001360">
    <property type="entry name" value="Glyco_hydro_1"/>
</dbReference>
<feature type="binding site" evidence="10">
    <location>
        <position position="162"/>
    </location>
    <ligand>
        <name>substrate</name>
    </ligand>
</feature>
<evidence type="ECO:0000256" key="1">
    <source>
        <dbReference type="ARBA" id="ARBA00000448"/>
    </source>
</evidence>
<dbReference type="Proteomes" id="UP000323393">
    <property type="component" value="Unassembled WGS sequence"/>
</dbReference>
<dbReference type="RefSeq" id="WP_088019372.1">
    <property type="nucleotide sequence ID" value="NZ_CP020880.1"/>
</dbReference>
<gene>
    <name evidence="13" type="ORF">B4U37_18160</name>
    <name evidence="14" type="ORF">FZC74_08760</name>
</gene>
<dbReference type="InterPro" id="IPR017853">
    <property type="entry name" value="GH"/>
</dbReference>
<dbReference type="KEGG" id="bhk:B4U37_18160"/>
<dbReference type="InterPro" id="IPR018120">
    <property type="entry name" value="Glyco_hydro_1_AS"/>
</dbReference>
<evidence type="ECO:0000256" key="5">
    <source>
        <dbReference type="ARBA" id="ARBA00023001"/>
    </source>
</evidence>
<dbReference type="SUPFAM" id="SSF51445">
    <property type="entry name" value="(Trans)glycosidases"/>
    <property type="match status" value="1"/>
</dbReference>
<keyword evidence="5" id="KW-0136">Cellulose degradation</keyword>
<dbReference type="PANTHER" id="PTHR10353:SF36">
    <property type="entry name" value="LP05116P"/>
    <property type="match status" value="1"/>
</dbReference>
<dbReference type="PRINTS" id="PR00131">
    <property type="entry name" value="GLHYDRLASE1"/>
</dbReference>